<reference evidence="2" key="1">
    <citation type="journal article" date="2018" name="BMC Genomics">
        <title>Genomic insights into host adaptation between the wheat stripe rust pathogen (Puccinia striiformis f. sp. tritici) and the barley stripe rust pathogen (Puccinia striiformis f. sp. hordei).</title>
        <authorList>
            <person name="Xia C."/>
            <person name="Wang M."/>
            <person name="Yin C."/>
            <person name="Cornejo O.E."/>
            <person name="Hulbert S.H."/>
            <person name="Chen X."/>
        </authorList>
    </citation>
    <scope>NUCLEOTIDE SEQUENCE [LARGE SCALE GENOMIC DNA]</scope>
    <source>
        <strain evidence="2">93-210</strain>
    </source>
</reference>
<gene>
    <name evidence="1" type="ORF">MJO28_010981</name>
</gene>
<reference evidence="2" key="2">
    <citation type="journal article" date="2018" name="Mol. Plant Microbe Interact.">
        <title>Genome sequence resources for the wheat stripe rust pathogen (Puccinia striiformis f. sp. tritici) and the barley stripe rust pathogen (Puccinia striiformis f. sp. hordei).</title>
        <authorList>
            <person name="Xia C."/>
            <person name="Wang M."/>
            <person name="Yin C."/>
            <person name="Cornejo O.E."/>
            <person name="Hulbert S.H."/>
            <person name="Chen X."/>
        </authorList>
    </citation>
    <scope>NUCLEOTIDE SEQUENCE [LARGE SCALE GENOMIC DNA]</scope>
    <source>
        <strain evidence="2">93-210</strain>
    </source>
</reference>
<name>A0ACC0E0X5_9BASI</name>
<keyword evidence="2" id="KW-1185">Reference proteome</keyword>
<accession>A0ACC0E0X5</accession>
<dbReference type="Proteomes" id="UP001060170">
    <property type="component" value="Chromosome 11"/>
</dbReference>
<evidence type="ECO:0000313" key="1">
    <source>
        <dbReference type="EMBL" id="KAI7943453.1"/>
    </source>
</evidence>
<dbReference type="EMBL" id="CM045875">
    <property type="protein sequence ID" value="KAI7943453.1"/>
    <property type="molecule type" value="Genomic_DNA"/>
</dbReference>
<organism evidence="1 2">
    <name type="scientific">Puccinia striiformis f. sp. tritici</name>
    <dbReference type="NCBI Taxonomy" id="168172"/>
    <lineage>
        <taxon>Eukaryota</taxon>
        <taxon>Fungi</taxon>
        <taxon>Dikarya</taxon>
        <taxon>Basidiomycota</taxon>
        <taxon>Pucciniomycotina</taxon>
        <taxon>Pucciniomycetes</taxon>
        <taxon>Pucciniales</taxon>
        <taxon>Pucciniaceae</taxon>
        <taxon>Puccinia</taxon>
    </lineage>
</organism>
<sequence>MAVAEREWTSHLALGWQAVVIHVTRCTIGFIRWQDPETSCVPDGKEKKSGIERRSSAEQSVWIGGTRWLVIQLSALRSSGAGLLGEGLGQESEGSLDDHRLTPRLMERPKRIVRVEKGCSW</sequence>
<protein>
    <submittedName>
        <fullName evidence="1">Uncharacterized protein</fullName>
    </submittedName>
</protein>
<evidence type="ECO:0000313" key="2">
    <source>
        <dbReference type="Proteomes" id="UP001060170"/>
    </source>
</evidence>
<proteinExistence type="predicted"/>
<comment type="caution">
    <text evidence="1">The sequence shown here is derived from an EMBL/GenBank/DDBJ whole genome shotgun (WGS) entry which is preliminary data.</text>
</comment>
<reference evidence="1 2" key="3">
    <citation type="journal article" date="2022" name="Microbiol. Spectr.">
        <title>Folding features and dynamics of 3D genome architecture in plant fungal pathogens.</title>
        <authorList>
            <person name="Xia C."/>
        </authorList>
    </citation>
    <scope>NUCLEOTIDE SEQUENCE [LARGE SCALE GENOMIC DNA]</scope>
    <source>
        <strain evidence="1 2">93-210</strain>
    </source>
</reference>